<organism evidence="1 2">
    <name type="scientific">Piscirickettsia salmonis</name>
    <dbReference type="NCBI Taxonomy" id="1238"/>
    <lineage>
        <taxon>Bacteria</taxon>
        <taxon>Pseudomonadati</taxon>
        <taxon>Pseudomonadota</taxon>
        <taxon>Gammaproteobacteria</taxon>
        <taxon>Thiotrichales</taxon>
        <taxon>Piscirickettsiaceae</taxon>
        <taxon>Piscirickettsia</taxon>
    </lineage>
</organism>
<dbReference type="PANTHER" id="PTHR36173:SF2">
    <property type="entry name" value="RIBONUCLEASE VAPC16"/>
    <property type="match status" value="1"/>
</dbReference>
<dbReference type="EMBL" id="CP038908">
    <property type="protein sequence ID" value="QGO04893.1"/>
    <property type="molecule type" value="Genomic_DNA"/>
</dbReference>
<dbReference type="InterPro" id="IPR002716">
    <property type="entry name" value="PIN_dom"/>
</dbReference>
<dbReference type="PANTHER" id="PTHR36173">
    <property type="entry name" value="RIBONUCLEASE VAPC16-RELATED"/>
    <property type="match status" value="1"/>
</dbReference>
<reference evidence="1 2" key="1">
    <citation type="submission" date="2019-04" db="EMBL/GenBank/DDBJ databases">
        <title>Complete genome sequencing of Piscirickettsia salmonis strain Psal-009.</title>
        <authorList>
            <person name="Schober I."/>
            <person name="Bunk B."/>
            <person name="Sproer C."/>
            <person name="Carril G.P."/>
            <person name="Riedel T."/>
            <person name="Flores-Herrera P.A."/>
            <person name="Nourdin-Galindo G."/>
            <person name="Marshall S.H."/>
            <person name="Overmann J."/>
        </authorList>
    </citation>
    <scope>NUCLEOTIDE SEQUENCE [LARGE SCALE GENOMIC DNA]</scope>
    <source>
        <strain evidence="1 2">Psal-009</strain>
    </source>
</reference>
<dbReference type="InterPro" id="IPR052919">
    <property type="entry name" value="TA_system_RNase"/>
</dbReference>
<keyword evidence="2" id="KW-1185">Reference proteome</keyword>
<evidence type="ECO:0000313" key="2">
    <source>
        <dbReference type="Proteomes" id="UP000422232"/>
    </source>
</evidence>
<dbReference type="InterPro" id="IPR041705">
    <property type="entry name" value="PIN_Sll0205"/>
</dbReference>
<gene>
    <name evidence="1" type="ORF">Psal009_00772</name>
</gene>
<dbReference type="Gene3D" id="3.40.50.1010">
    <property type="entry name" value="5'-nuclease"/>
    <property type="match status" value="1"/>
</dbReference>
<dbReference type="GeneID" id="66739712"/>
<name>A0A9Q6LIR5_PISSA</name>
<dbReference type="Proteomes" id="UP000422232">
    <property type="component" value="Chromosome"/>
</dbReference>
<dbReference type="Pfam" id="PF01850">
    <property type="entry name" value="PIN"/>
    <property type="match status" value="1"/>
</dbReference>
<protein>
    <submittedName>
        <fullName evidence="1">PIN domain protein</fullName>
    </submittedName>
</protein>
<dbReference type="CDD" id="cd09872">
    <property type="entry name" value="PIN_Sll0205-like"/>
    <property type="match status" value="1"/>
</dbReference>
<sequence length="130" mass="14552">MKYILDTHVLLWAAGNSSRLSVEAKFLLSEKDNELFFSAASLWEIAIKNSLGRKDFKVEPHLLRRGLLDNGYSELPITSEHAVGVSGLPAIHKDPFDRILIAQAISEGFTLLTALLRKVIVSFRKVIFLC</sequence>
<proteinExistence type="predicted"/>
<dbReference type="RefSeq" id="WP_032126794.1">
    <property type="nucleotide sequence ID" value="NZ_CP012413.1"/>
</dbReference>
<dbReference type="InterPro" id="IPR029060">
    <property type="entry name" value="PIN-like_dom_sf"/>
</dbReference>
<accession>A0A9Q6LIR5</accession>
<dbReference type="SUPFAM" id="SSF88723">
    <property type="entry name" value="PIN domain-like"/>
    <property type="match status" value="1"/>
</dbReference>
<dbReference type="AlphaFoldDB" id="A0A9Q6LIR5"/>
<evidence type="ECO:0000313" key="1">
    <source>
        <dbReference type="EMBL" id="QGO04893.1"/>
    </source>
</evidence>